<dbReference type="InterPro" id="IPR002347">
    <property type="entry name" value="SDR_fam"/>
</dbReference>
<dbReference type="Proteomes" id="UP000265566">
    <property type="component" value="Chromosome 8"/>
</dbReference>
<protein>
    <submittedName>
        <fullName evidence="5">Enoyl-(Acyl carrier) reductase</fullName>
    </submittedName>
    <submittedName>
        <fullName evidence="6">Putative very-long-chain 3-oxoacyl-CoA reductase</fullName>
        <ecNumber evidence="6">1.1.1.330</ecNumber>
    </submittedName>
</protein>
<dbReference type="EC" id="1.1.1.330" evidence="6"/>
<dbReference type="Proteomes" id="UP000002051">
    <property type="component" value="Chromosome 8"/>
</dbReference>
<accession>A0A072TT82</accession>
<keyword evidence="4" id="KW-1133">Transmembrane helix</keyword>
<dbReference type="EMBL" id="CM001224">
    <property type="protein sequence ID" value="KEH20729.1"/>
    <property type="molecule type" value="Genomic_DNA"/>
</dbReference>
<comment type="similarity">
    <text evidence="3">Belongs to the short-chain dehydrogenases/reductases (SDR) family.</text>
</comment>
<dbReference type="PANTHER" id="PTHR43899">
    <property type="entry name" value="RH59310P"/>
    <property type="match status" value="1"/>
</dbReference>
<evidence type="ECO:0000256" key="4">
    <source>
        <dbReference type="SAM" id="Phobius"/>
    </source>
</evidence>
<dbReference type="EMBL" id="PSQE01000008">
    <property type="protein sequence ID" value="RHN42828.1"/>
    <property type="molecule type" value="Genomic_DNA"/>
</dbReference>
<keyword evidence="8" id="KW-1185">Reference proteome</keyword>
<evidence type="ECO:0000256" key="1">
    <source>
        <dbReference type="ARBA" id="ARBA00022857"/>
    </source>
</evidence>
<evidence type="ECO:0000256" key="3">
    <source>
        <dbReference type="RuleBase" id="RU000363"/>
    </source>
</evidence>
<feature type="transmembrane region" description="Helical" evidence="4">
    <location>
        <begin position="7"/>
        <end position="32"/>
    </location>
</feature>
<evidence type="ECO:0000313" key="5">
    <source>
        <dbReference type="EMBL" id="KEH20729.1"/>
    </source>
</evidence>
<dbReference type="SUPFAM" id="SSF51735">
    <property type="entry name" value="NAD(P)-binding Rossmann-fold domains"/>
    <property type="match status" value="1"/>
</dbReference>
<reference evidence="7" key="3">
    <citation type="submission" date="2015-04" db="UniProtKB">
        <authorList>
            <consortium name="EnsemblPlants"/>
        </authorList>
    </citation>
    <scope>IDENTIFICATION</scope>
    <source>
        <strain evidence="7">cv. Jemalong A17</strain>
    </source>
</reference>
<dbReference type="InterPro" id="IPR036291">
    <property type="entry name" value="NAD(P)-bd_dom_sf"/>
</dbReference>
<dbReference type="EnsemblPlants" id="KEH20729">
    <property type="protein sequence ID" value="KEH20729"/>
    <property type="gene ID" value="MTR_8g089575"/>
</dbReference>
<evidence type="ECO:0000313" key="8">
    <source>
        <dbReference type="Proteomes" id="UP000002051"/>
    </source>
</evidence>
<keyword evidence="4" id="KW-0472">Membrane</keyword>
<dbReference type="KEGG" id="mtr:25501816"/>
<dbReference type="PIRSF" id="PIRSF000126">
    <property type="entry name" value="11-beta-HSD1"/>
    <property type="match status" value="1"/>
</dbReference>
<gene>
    <name evidence="7" type="primary">25501816</name>
    <name evidence="5" type="ordered locus">MTR_8g089575</name>
    <name evidence="6" type="ORF">MtrunA17_Chr8g0381191</name>
</gene>
<evidence type="ECO:0000256" key="2">
    <source>
        <dbReference type="ARBA" id="ARBA00023002"/>
    </source>
</evidence>
<organism evidence="5 8">
    <name type="scientific">Medicago truncatula</name>
    <name type="common">Barrel medic</name>
    <name type="synonym">Medicago tribuloides</name>
    <dbReference type="NCBI Taxonomy" id="3880"/>
    <lineage>
        <taxon>Eukaryota</taxon>
        <taxon>Viridiplantae</taxon>
        <taxon>Streptophyta</taxon>
        <taxon>Embryophyta</taxon>
        <taxon>Tracheophyta</taxon>
        <taxon>Spermatophyta</taxon>
        <taxon>Magnoliopsida</taxon>
        <taxon>eudicotyledons</taxon>
        <taxon>Gunneridae</taxon>
        <taxon>Pentapetalae</taxon>
        <taxon>rosids</taxon>
        <taxon>fabids</taxon>
        <taxon>Fabales</taxon>
        <taxon>Fabaceae</taxon>
        <taxon>Papilionoideae</taxon>
        <taxon>50 kb inversion clade</taxon>
        <taxon>NPAAA clade</taxon>
        <taxon>Hologalegina</taxon>
        <taxon>IRL clade</taxon>
        <taxon>Trifolieae</taxon>
        <taxon>Medicago</taxon>
    </lineage>
</organism>
<dbReference type="PRINTS" id="PR00081">
    <property type="entry name" value="GDHRDH"/>
</dbReference>
<dbReference type="STRING" id="3880.A0A072TT82"/>
<dbReference type="CDD" id="cd05356">
    <property type="entry name" value="17beta-HSD1_like_SDR_c"/>
    <property type="match status" value="1"/>
</dbReference>
<dbReference type="GO" id="GO:0005783">
    <property type="term" value="C:endoplasmic reticulum"/>
    <property type="evidence" value="ECO:0000318"/>
    <property type="project" value="GO_Central"/>
</dbReference>
<dbReference type="PANTHER" id="PTHR43899:SF26">
    <property type="entry name" value="ENOYL-(ACYL CARRIER) REDUCTASE"/>
    <property type="match status" value="1"/>
</dbReference>
<dbReference type="Pfam" id="PF00106">
    <property type="entry name" value="adh_short"/>
    <property type="match status" value="1"/>
</dbReference>
<dbReference type="OrthoDB" id="5545019at2759"/>
<keyword evidence="2 6" id="KW-0560">Oxidoreductase</keyword>
<dbReference type="AlphaFoldDB" id="A0A072TT82"/>
<evidence type="ECO:0000313" key="7">
    <source>
        <dbReference type="EnsemblPlants" id="KEH20729"/>
    </source>
</evidence>
<dbReference type="InterPro" id="IPR051019">
    <property type="entry name" value="VLCFA-Steroid_DH"/>
</dbReference>
<reference evidence="6" key="4">
    <citation type="journal article" date="2018" name="Nat. Plants">
        <title>Whole-genome landscape of Medicago truncatula symbiotic genes.</title>
        <authorList>
            <person name="Pecrix Y."/>
            <person name="Gamas P."/>
            <person name="Carrere S."/>
        </authorList>
    </citation>
    <scope>NUCLEOTIDE SEQUENCE</scope>
    <source>
        <tissue evidence="6">Leaves</tissue>
    </source>
</reference>
<dbReference type="Gramene" id="rna49321">
    <property type="protein sequence ID" value="RHN42828.1"/>
    <property type="gene ID" value="gene49321"/>
</dbReference>
<dbReference type="GO" id="GO:0141040">
    <property type="term" value="F:very-long-chain 3-oxoacyl-CoA reductase activity"/>
    <property type="evidence" value="ECO:0007669"/>
    <property type="project" value="UniProtKB-EC"/>
</dbReference>
<dbReference type="Gene3D" id="3.40.50.720">
    <property type="entry name" value="NAD(P)-binding Rossmann-like Domain"/>
    <property type="match status" value="1"/>
</dbReference>
<dbReference type="PRINTS" id="PR00080">
    <property type="entry name" value="SDRFAMILY"/>
</dbReference>
<dbReference type="HOGENOM" id="CLU_010194_38_3_1"/>
<reference evidence="5 8" key="1">
    <citation type="journal article" date="2011" name="Nature">
        <title>The Medicago genome provides insight into the evolution of rhizobial symbioses.</title>
        <authorList>
            <person name="Young N.D."/>
            <person name="Debelle F."/>
            <person name="Oldroyd G.E."/>
            <person name="Geurts R."/>
            <person name="Cannon S.B."/>
            <person name="Udvardi M.K."/>
            <person name="Benedito V.A."/>
            <person name="Mayer K.F."/>
            <person name="Gouzy J."/>
            <person name="Schoof H."/>
            <person name="Van de Peer Y."/>
            <person name="Proost S."/>
            <person name="Cook D.R."/>
            <person name="Meyers B.C."/>
            <person name="Spannagl M."/>
            <person name="Cheung F."/>
            <person name="De Mita S."/>
            <person name="Krishnakumar V."/>
            <person name="Gundlach H."/>
            <person name="Zhou S."/>
            <person name="Mudge J."/>
            <person name="Bharti A.K."/>
            <person name="Murray J.D."/>
            <person name="Naoumkina M.A."/>
            <person name="Rosen B."/>
            <person name="Silverstein K.A."/>
            <person name="Tang H."/>
            <person name="Rombauts S."/>
            <person name="Zhao P.X."/>
            <person name="Zhou P."/>
            <person name="Barbe V."/>
            <person name="Bardou P."/>
            <person name="Bechner M."/>
            <person name="Bellec A."/>
            <person name="Berger A."/>
            <person name="Berges H."/>
            <person name="Bidwell S."/>
            <person name="Bisseling T."/>
            <person name="Choisne N."/>
            <person name="Couloux A."/>
            <person name="Denny R."/>
            <person name="Deshpande S."/>
            <person name="Dai X."/>
            <person name="Doyle J.J."/>
            <person name="Dudez A.M."/>
            <person name="Farmer A.D."/>
            <person name="Fouteau S."/>
            <person name="Franken C."/>
            <person name="Gibelin C."/>
            <person name="Gish J."/>
            <person name="Goldstein S."/>
            <person name="Gonzalez A.J."/>
            <person name="Green P.J."/>
            <person name="Hallab A."/>
            <person name="Hartog M."/>
            <person name="Hua A."/>
            <person name="Humphray S.J."/>
            <person name="Jeong D.H."/>
            <person name="Jing Y."/>
            <person name="Jocker A."/>
            <person name="Kenton S.M."/>
            <person name="Kim D.J."/>
            <person name="Klee K."/>
            <person name="Lai H."/>
            <person name="Lang C."/>
            <person name="Lin S."/>
            <person name="Macmil S.L."/>
            <person name="Magdelenat G."/>
            <person name="Matthews L."/>
            <person name="McCorrison J."/>
            <person name="Monaghan E.L."/>
            <person name="Mun J.H."/>
            <person name="Najar F.Z."/>
            <person name="Nicholson C."/>
            <person name="Noirot C."/>
            <person name="O'Bleness M."/>
            <person name="Paule C.R."/>
            <person name="Poulain J."/>
            <person name="Prion F."/>
            <person name="Qin B."/>
            <person name="Qu C."/>
            <person name="Retzel E.F."/>
            <person name="Riddle C."/>
            <person name="Sallet E."/>
            <person name="Samain S."/>
            <person name="Samson N."/>
            <person name="Sanders I."/>
            <person name="Saurat O."/>
            <person name="Scarpelli C."/>
            <person name="Schiex T."/>
            <person name="Segurens B."/>
            <person name="Severin A.J."/>
            <person name="Sherrier D.J."/>
            <person name="Shi R."/>
            <person name="Sims S."/>
            <person name="Singer S.R."/>
            <person name="Sinharoy S."/>
            <person name="Sterck L."/>
            <person name="Viollet A."/>
            <person name="Wang B.B."/>
            <person name="Wang K."/>
            <person name="Wang M."/>
            <person name="Wang X."/>
            <person name="Warfsmann J."/>
            <person name="Weissenbach J."/>
            <person name="White D.D."/>
            <person name="White J.D."/>
            <person name="Wiley G.B."/>
            <person name="Wincker P."/>
            <person name="Xing Y."/>
            <person name="Yang L."/>
            <person name="Yao Z."/>
            <person name="Ying F."/>
            <person name="Zhai J."/>
            <person name="Zhou L."/>
            <person name="Zuber A."/>
            <person name="Denarie J."/>
            <person name="Dixon R.A."/>
            <person name="May G.D."/>
            <person name="Schwartz D.C."/>
            <person name="Rogers J."/>
            <person name="Quetier F."/>
            <person name="Town C.D."/>
            <person name="Roe B.A."/>
        </authorList>
    </citation>
    <scope>NUCLEOTIDE SEQUENCE [LARGE SCALE GENOMIC DNA]</scope>
    <source>
        <strain evidence="5">A17</strain>
        <strain evidence="7 8">cv. Jemalong A17</strain>
    </source>
</reference>
<proteinExistence type="inferred from homology"/>
<name>A0A072TT82_MEDTR</name>
<evidence type="ECO:0000313" key="6">
    <source>
        <dbReference type="EMBL" id="RHN42828.1"/>
    </source>
</evidence>
<keyword evidence="4" id="KW-0812">Transmembrane</keyword>
<reference evidence="5 8" key="2">
    <citation type="journal article" date="2014" name="BMC Genomics">
        <title>An improved genome release (version Mt4.0) for the model legume Medicago truncatula.</title>
        <authorList>
            <person name="Tang H."/>
            <person name="Krishnakumar V."/>
            <person name="Bidwell S."/>
            <person name="Rosen B."/>
            <person name="Chan A."/>
            <person name="Zhou S."/>
            <person name="Gentzbittel L."/>
            <person name="Childs K.L."/>
            <person name="Yandell M."/>
            <person name="Gundlach H."/>
            <person name="Mayer K.F."/>
            <person name="Schwartz D.C."/>
            <person name="Town C.D."/>
        </authorList>
    </citation>
    <scope>GENOME REANNOTATION</scope>
    <source>
        <strain evidence="5">A17</strain>
        <strain evidence="7 8">cv. Jemalong A17</strain>
    </source>
</reference>
<sequence>MHQLEVLIIFLPFLLGLTLTFNCFVTLITWIFNSCLRSDTHLIKTYGSWALITGATDGIGKALAYQLAQKSLNLILVSRNSKKLETVKNEIKTKYPRIDIKTITIDFSEDFTESLWEIEVLASDLNLGILINNVGITYPKAMFFHEVKEEMWMKIVSVNIESTTRITKAVLGGMMERKKGAIVNIGSGAAVVVPSHPLFTIYAATKAYVDQFSRSLYMEYKQYGIHVQCQVPLYVATNMVSRVASIERDSLFIPTPEGYARASIRKIGYETRCTPYWAHSIQWAFARLIPDPLLDYWRMSIGLRRRSSHKNKD</sequence>
<dbReference type="GO" id="GO:0045703">
    <property type="term" value="F:ketoreductase activity"/>
    <property type="evidence" value="ECO:0000318"/>
    <property type="project" value="GO_Central"/>
</dbReference>
<keyword evidence="1" id="KW-0521">NADP</keyword>
<dbReference type="FunFam" id="3.40.50.720:FF:000137">
    <property type="entry name" value="Hydroxysteroid (17-beta) dehydrogenase 3"/>
    <property type="match status" value="1"/>
</dbReference>